<reference evidence="3" key="1">
    <citation type="journal article" date="2014" name="Science">
        <title>Ancient hybridizations among the ancestral genomes of bread wheat.</title>
        <authorList>
            <consortium name="International Wheat Genome Sequencing Consortium,"/>
            <person name="Marcussen T."/>
            <person name="Sandve S.R."/>
            <person name="Heier L."/>
            <person name="Spannagl M."/>
            <person name="Pfeifer M."/>
            <person name="Jakobsen K.S."/>
            <person name="Wulff B.B."/>
            <person name="Steuernagel B."/>
            <person name="Mayer K.F."/>
            <person name="Olsen O.A."/>
        </authorList>
    </citation>
    <scope>NUCLEOTIDE SEQUENCE [LARGE SCALE GENOMIC DNA]</scope>
    <source>
        <strain evidence="3">cv. AL8/78</strain>
    </source>
</reference>
<reference evidence="2" key="5">
    <citation type="journal article" date="2021" name="G3 (Bethesda)">
        <title>Aegilops tauschii genome assembly Aet v5.0 features greater sequence contiguity and improved annotation.</title>
        <authorList>
            <person name="Wang L."/>
            <person name="Zhu T."/>
            <person name="Rodriguez J.C."/>
            <person name="Deal K.R."/>
            <person name="Dubcovsky J."/>
            <person name="McGuire P.E."/>
            <person name="Lux T."/>
            <person name="Spannagl M."/>
            <person name="Mayer K.F.X."/>
            <person name="Baldrich P."/>
            <person name="Meyers B.C."/>
            <person name="Huo N."/>
            <person name="Gu Y.Q."/>
            <person name="Zhou H."/>
            <person name="Devos K.M."/>
            <person name="Bennetzen J.L."/>
            <person name="Unver T."/>
            <person name="Budak H."/>
            <person name="Gulick P.J."/>
            <person name="Galiba G."/>
            <person name="Kalapos B."/>
            <person name="Nelson D.R."/>
            <person name="Li P."/>
            <person name="You F.M."/>
            <person name="Luo M.C."/>
            <person name="Dvorak J."/>
        </authorList>
    </citation>
    <scope>NUCLEOTIDE SEQUENCE [LARGE SCALE GENOMIC DNA]</scope>
    <source>
        <strain evidence="2">cv. AL8/78</strain>
    </source>
</reference>
<dbReference type="AlphaFoldDB" id="A0A453LXT8"/>
<evidence type="ECO:0000313" key="3">
    <source>
        <dbReference type="Proteomes" id="UP000015105"/>
    </source>
</evidence>
<dbReference type="Proteomes" id="UP000015105">
    <property type="component" value="Chromosome 5D"/>
</dbReference>
<evidence type="ECO:0000256" key="1">
    <source>
        <dbReference type="SAM" id="Coils"/>
    </source>
</evidence>
<protein>
    <submittedName>
        <fullName evidence="2">Uncharacterized protein</fullName>
    </submittedName>
</protein>
<name>A0A453LXT8_AEGTS</name>
<accession>A0A453LXT8</accession>
<dbReference type="Pfam" id="PF06364">
    <property type="entry name" value="DUF1068"/>
    <property type="match status" value="1"/>
</dbReference>
<sequence>MFPDCAKQFKEVKSGASSEETKLLMDELKQREEEATKAQQQADVKLLEAKKLA</sequence>
<reference evidence="3" key="2">
    <citation type="journal article" date="2017" name="Nat. Plants">
        <title>The Aegilops tauschii genome reveals multiple impacts of transposons.</title>
        <authorList>
            <person name="Zhao G."/>
            <person name="Zou C."/>
            <person name="Li K."/>
            <person name="Wang K."/>
            <person name="Li T."/>
            <person name="Gao L."/>
            <person name="Zhang X."/>
            <person name="Wang H."/>
            <person name="Yang Z."/>
            <person name="Liu X."/>
            <person name="Jiang W."/>
            <person name="Mao L."/>
            <person name="Kong X."/>
            <person name="Jiao Y."/>
            <person name="Jia J."/>
        </authorList>
    </citation>
    <scope>NUCLEOTIDE SEQUENCE [LARGE SCALE GENOMIC DNA]</scope>
    <source>
        <strain evidence="3">cv. AL8/78</strain>
    </source>
</reference>
<keyword evidence="3" id="KW-1185">Reference proteome</keyword>
<evidence type="ECO:0000313" key="2">
    <source>
        <dbReference type="EnsemblPlants" id="AET5Gv20948200.1"/>
    </source>
</evidence>
<dbReference type="EnsemblPlants" id="AET5Gv20948200.1">
    <property type="protein sequence ID" value="AET5Gv20948200.1"/>
    <property type="gene ID" value="AET5Gv20948200"/>
</dbReference>
<feature type="coiled-coil region" evidence="1">
    <location>
        <begin position="18"/>
        <end position="50"/>
    </location>
</feature>
<reference evidence="2" key="3">
    <citation type="journal article" date="2017" name="Nature">
        <title>Genome sequence of the progenitor of the wheat D genome Aegilops tauschii.</title>
        <authorList>
            <person name="Luo M.C."/>
            <person name="Gu Y.Q."/>
            <person name="Puiu D."/>
            <person name="Wang H."/>
            <person name="Twardziok S.O."/>
            <person name="Deal K.R."/>
            <person name="Huo N."/>
            <person name="Zhu T."/>
            <person name="Wang L."/>
            <person name="Wang Y."/>
            <person name="McGuire P.E."/>
            <person name="Liu S."/>
            <person name="Long H."/>
            <person name="Ramasamy R.K."/>
            <person name="Rodriguez J.C."/>
            <person name="Van S.L."/>
            <person name="Yuan L."/>
            <person name="Wang Z."/>
            <person name="Xia Z."/>
            <person name="Xiao L."/>
            <person name="Anderson O.D."/>
            <person name="Ouyang S."/>
            <person name="Liang Y."/>
            <person name="Zimin A.V."/>
            <person name="Pertea G."/>
            <person name="Qi P."/>
            <person name="Bennetzen J.L."/>
            <person name="Dai X."/>
            <person name="Dawson M.W."/>
            <person name="Muller H.G."/>
            <person name="Kugler K."/>
            <person name="Rivarola-Duarte L."/>
            <person name="Spannagl M."/>
            <person name="Mayer K.F.X."/>
            <person name="Lu F.H."/>
            <person name="Bevan M.W."/>
            <person name="Leroy P."/>
            <person name="Li P."/>
            <person name="You F.M."/>
            <person name="Sun Q."/>
            <person name="Liu Z."/>
            <person name="Lyons E."/>
            <person name="Wicker T."/>
            <person name="Salzberg S.L."/>
            <person name="Devos K.M."/>
            <person name="Dvorak J."/>
        </authorList>
    </citation>
    <scope>NUCLEOTIDE SEQUENCE [LARGE SCALE GENOMIC DNA]</scope>
    <source>
        <strain evidence="2">cv. AL8/78</strain>
    </source>
</reference>
<dbReference type="InterPro" id="IPR010471">
    <property type="entry name" value="DUF1068"/>
</dbReference>
<organism evidence="2 3">
    <name type="scientific">Aegilops tauschii subsp. strangulata</name>
    <name type="common">Goatgrass</name>
    <dbReference type="NCBI Taxonomy" id="200361"/>
    <lineage>
        <taxon>Eukaryota</taxon>
        <taxon>Viridiplantae</taxon>
        <taxon>Streptophyta</taxon>
        <taxon>Embryophyta</taxon>
        <taxon>Tracheophyta</taxon>
        <taxon>Spermatophyta</taxon>
        <taxon>Magnoliopsida</taxon>
        <taxon>Liliopsida</taxon>
        <taxon>Poales</taxon>
        <taxon>Poaceae</taxon>
        <taxon>BOP clade</taxon>
        <taxon>Pooideae</taxon>
        <taxon>Triticodae</taxon>
        <taxon>Triticeae</taxon>
        <taxon>Triticinae</taxon>
        <taxon>Aegilops</taxon>
    </lineage>
</organism>
<proteinExistence type="predicted"/>
<keyword evidence="1" id="KW-0175">Coiled coil</keyword>
<dbReference type="Gramene" id="AET5Gv20948200.1">
    <property type="protein sequence ID" value="AET5Gv20948200.1"/>
    <property type="gene ID" value="AET5Gv20948200"/>
</dbReference>
<reference evidence="2" key="4">
    <citation type="submission" date="2019-03" db="UniProtKB">
        <authorList>
            <consortium name="EnsemblPlants"/>
        </authorList>
    </citation>
    <scope>IDENTIFICATION</scope>
</reference>